<name>A0A0A9AI93_ARUDO</name>
<protein>
    <submittedName>
        <fullName evidence="1">Uncharacterized protein</fullName>
    </submittedName>
</protein>
<dbReference type="EMBL" id="GBRH01249265">
    <property type="protein sequence ID" value="JAD48630.1"/>
    <property type="molecule type" value="Transcribed_RNA"/>
</dbReference>
<accession>A0A0A9AI93</accession>
<evidence type="ECO:0000313" key="1">
    <source>
        <dbReference type="EMBL" id="JAD48630.1"/>
    </source>
</evidence>
<reference evidence="1" key="2">
    <citation type="journal article" date="2015" name="Data Brief">
        <title>Shoot transcriptome of the giant reed, Arundo donax.</title>
        <authorList>
            <person name="Barrero R.A."/>
            <person name="Guerrero F.D."/>
            <person name="Moolhuijzen P."/>
            <person name="Goolsby J.A."/>
            <person name="Tidwell J."/>
            <person name="Bellgard S.E."/>
            <person name="Bellgard M.I."/>
        </authorList>
    </citation>
    <scope>NUCLEOTIDE SEQUENCE</scope>
    <source>
        <tissue evidence="1">Shoot tissue taken approximately 20 cm above the soil surface</tissue>
    </source>
</reference>
<sequence length="74" mass="7910">MTPWRAASLEPALPEQLYPRWTSPHSRRSPSLTFSALSTSSTCSRTSSSILTSAASHPHLARSSSCSEIAAHLG</sequence>
<proteinExistence type="predicted"/>
<reference evidence="1" key="1">
    <citation type="submission" date="2014-09" db="EMBL/GenBank/DDBJ databases">
        <authorList>
            <person name="Magalhaes I.L.F."/>
            <person name="Oliveira U."/>
            <person name="Santos F.R."/>
            <person name="Vidigal T.H.D.A."/>
            <person name="Brescovit A.D."/>
            <person name="Santos A.J."/>
        </authorList>
    </citation>
    <scope>NUCLEOTIDE SEQUENCE</scope>
    <source>
        <tissue evidence="1">Shoot tissue taken approximately 20 cm above the soil surface</tissue>
    </source>
</reference>
<dbReference type="AlphaFoldDB" id="A0A0A9AI93"/>
<organism evidence="1">
    <name type="scientific">Arundo donax</name>
    <name type="common">Giant reed</name>
    <name type="synonym">Donax arundinaceus</name>
    <dbReference type="NCBI Taxonomy" id="35708"/>
    <lineage>
        <taxon>Eukaryota</taxon>
        <taxon>Viridiplantae</taxon>
        <taxon>Streptophyta</taxon>
        <taxon>Embryophyta</taxon>
        <taxon>Tracheophyta</taxon>
        <taxon>Spermatophyta</taxon>
        <taxon>Magnoliopsida</taxon>
        <taxon>Liliopsida</taxon>
        <taxon>Poales</taxon>
        <taxon>Poaceae</taxon>
        <taxon>PACMAD clade</taxon>
        <taxon>Arundinoideae</taxon>
        <taxon>Arundineae</taxon>
        <taxon>Arundo</taxon>
    </lineage>
</organism>